<accession>A0A084UDW6</accession>
<comment type="similarity">
    <text evidence="7">Belongs to the TRAP transporter large permease family.</text>
</comment>
<dbReference type="AlphaFoldDB" id="A0A084UDW6"/>
<dbReference type="RefSeq" id="WP_036482756.1">
    <property type="nucleotide sequence ID" value="NZ_JMQM01000001.1"/>
</dbReference>
<evidence type="ECO:0000256" key="2">
    <source>
        <dbReference type="ARBA" id="ARBA00022475"/>
    </source>
</evidence>
<dbReference type="Proteomes" id="UP000053675">
    <property type="component" value="Unassembled WGS sequence"/>
</dbReference>
<dbReference type="PANTHER" id="PTHR33362:SF2">
    <property type="entry name" value="TRAP TRANSPORTER LARGE PERMEASE PROTEIN"/>
    <property type="match status" value="1"/>
</dbReference>
<dbReference type="eggNOG" id="COG1593">
    <property type="taxonomic scope" value="Bacteria"/>
</dbReference>
<keyword evidence="4 7" id="KW-0812">Transmembrane</keyword>
<feature type="transmembrane region" description="Helical" evidence="7">
    <location>
        <begin position="143"/>
        <end position="170"/>
    </location>
</feature>
<feature type="transmembrane region" description="Helical" evidence="7">
    <location>
        <begin position="221"/>
        <end position="243"/>
    </location>
</feature>
<feature type="transmembrane region" description="Helical" evidence="7">
    <location>
        <begin position="61"/>
        <end position="86"/>
    </location>
</feature>
<comment type="subcellular location">
    <subcellularLocation>
        <location evidence="1 7">Cell inner membrane</location>
        <topology evidence="1 7">Multi-pass membrane protein</topology>
    </subcellularLocation>
</comment>
<dbReference type="InterPro" id="IPR010656">
    <property type="entry name" value="DctM"/>
</dbReference>
<evidence type="ECO:0000259" key="8">
    <source>
        <dbReference type="Pfam" id="PF06808"/>
    </source>
</evidence>
<dbReference type="STRING" id="472175.EL18_02197"/>
<dbReference type="PIRSF" id="PIRSF006066">
    <property type="entry name" value="HI0050"/>
    <property type="match status" value="1"/>
</dbReference>
<feature type="transmembrane region" description="Helical" evidence="7">
    <location>
        <begin position="296"/>
        <end position="319"/>
    </location>
</feature>
<dbReference type="PATRIC" id="fig|472175.3.peg.2186"/>
<keyword evidence="10" id="KW-1185">Reference proteome</keyword>
<reference evidence="9 10" key="1">
    <citation type="submission" date="2014-05" db="EMBL/GenBank/DDBJ databases">
        <title>Draft Genome Sequence of Nitratireductor basaltis Strain UMTGB225, A Marine Bacterium Isolated from Green Barrel Tunicate.</title>
        <authorList>
            <person name="Gan H.Y."/>
        </authorList>
    </citation>
    <scope>NUCLEOTIDE SEQUENCE [LARGE SCALE GENOMIC DNA]</scope>
    <source>
        <strain evidence="9 10">UMTGB225</strain>
    </source>
</reference>
<evidence type="ECO:0000256" key="3">
    <source>
        <dbReference type="ARBA" id="ARBA00022519"/>
    </source>
</evidence>
<evidence type="ECO:0000313" key="9">
    <source>
        <dbReference type="EMBL" id="KFB11152.1"/>
    </source>
</evidence>
<feature type="transmembrane region" description="Helical" evidence="7">
    <location>
        <begin position="176"/>
        <end position="200"/>
    </location>
</feature>
<comment type="caution">
    <text evidence="9">The sequence shown here is derived from an EMBL/GenBank/DDBJ whole genome shotgun (WGS) entry which is preliminary data.</text>
</comment>
<dbReference type="GO" id="GO:0022857">
    <property type="term" value="F:transmembrane transporter activity"/>
    <property type="evidence" value="ECO:0007669"/>
    <property type="project" value="UniProtKB-UniRule"/>
</dbReference>
<gene>
    <name evidence="9" type="ORF">EL18_02197</name>
</gene>
<dbReference type="NCBIfam" id="TIGR00786">
    <property type="entry name" value="dctM"/>
    <property type="match status" value="1"/>
</dbReference>
<dbReference type="Pfam" id="PF06808">
    <property type="entry name" value="DctM"/>
    <property type="match status" value="1"/>
</dbReference>
<keyword evidence="6 7" id="KW-0472">Membrane</keyword>
<evidence type="ECO:0000256" key="7">
    <source>
        <dbReference type="RuleBase" id="RU369079"/>
    </source>
</evidence>
<dbReference type="GO" id="GO:0005886">
    <property type="term" value="C:plasma membrane"/>
    <property type="evidence" value="ECO:0007669"/>
    <property type="project" value="UniProtKB-SubCell"/>
</dbReference>
<feature type="transmembrane region" description="Helical" evidence="7">
    <location>
        <begin position="377"/>
        <end position="403"/>
    </location>
</feature>
<comment type="function">
    <text evidence="7">Part of the tripartite ATP-independent periplasmic (TRAP) transport system.</text>
</comment>
<keyword evidence="7" id="KW-0813">Transport</keyword>
<evidence type="ECO:0000313" key="10">
    <source>
        <dbReference type="Proteomes" id="UP000053675"/>
    </source>
</evidence>
<feature type="transmembrane region" description="Helical" evidence="7">
    <location>
        <begin position="331"/>
        <end position="349"/>
    </location>
</feature>
<feature type="transmembrane region" description="Helical" evidence="7">
    <location>
        <begin position="354"/>
        <end position="371"/>
    </location>
</feature>
<dbReference type="OrthoDB" id="9790209at2"/>
<dbReference type="InterPro" id="IPR004681">
    <property type="entry name" value="TRAP_DctM"/>
</dbReference>
<protein>
    <recommendedName>
        <fullName evidence="7">TRAP transporter large permease protein</fullName>
    </recommendedName>
</protein>
<feature type="transmembrane region" description="Helical" evidence="7">
    <location>
        <begin position="106"/>
        <end position="131"/>
    </location>
</feature>
<dbReference type="EMBL" id="JMQM01000001">
    <property type="protein sequence ID" value="KFB11152.1"/>
    <property type="molecule type" value="Genomic_DNA"/>
</dbReference>
<keyword evidence="5 7" id="KW-1133">Transmembrane helix</keyword>
<proteinExistence type="inferred from homology"/>
<feature type="transmembrane region" description="Helical" evidence="7">
    <location>
        <begin position="12"/>
        <end position="40"/>
    </location>
</feature>
<sequence>MGGFAFAIKGLAVFWGFLILLGIGVPVFYAMIGAGVFQLWQIDRMAFLGMQVNRVYSGISSFPIMAVPFFILAGEIMNSGMVTRALVDFSRAMLGHIRGGLAHVNIAASVLFAGLSGSAVADTSALGSMLIPAMEKNGYSRKFAAAITAASSVIGPVIPPSGLMVLYAFVMNVDVARMFLGGIIPGLMLAGSLMVVTAFMAKRYDFPVANERMAWSQRGRAGLRAFFPLLTPVILLGGILSGYFTPTEAAAVAVAYALFLNIAVKIAHRMGLLDEDGFGLRAFIGILRRTAIQSGVVLLLVGVATGFSQIVAIAGVPATLTNMMLTVSDNIIVFLLMVNIFLFIVGMVLDAGPAILILGPILAPAAAAYGMDPVHFAVMMCLNVTVGLATPPMGLVLFVATSISGARFADIVRAIIPFLIAEVLVILLVAYVPIFTLGLPWLWDNWGNLFSGG</sequence>
<feature type="transmembrane region" description="Helical" evidence="7">
    <location>
        <begin position="249"/>
        <end position="267"/>
    </location>
</feature>
<keyword evidence="2" id="KW-1003">Cell membrane</keyword>
<evidence type="ECO:0000256" key="4">
    <source>
        <dbReference type="ARBA" id="ARBA00022692"/>
    </source>
</evidence>
<feature type="transmembrane region" description="Helical" evidence="7">
    <location>
        <begin position="415"/>
        <end position="443"/>
    </location>
</feature>
<comment type="subunit">
    <text evidence="7">The complex comprises the extracytoplasmic solute receptor protein and the two transmembrane proteins.</text>
</comment>
<keyword evidence="3 7" id="KW-0997">Cell inner membrane</keyword>
<organism evidence="9 10">
    <name type="scientific">Nitratireductor basaltis</name>
    <dbReference type="NCBI Taxonomy" id="472175"/>
    <lineage>
        <taxon>Bacteria</taxon>
        <taxon>Pseudomonadati</taxon>
        <taxon>Pseudomonadota</taxon>
        <taxon>Alphaproteobacteria</taxon>
        <taxon>Hyphomicrobiales</taxon>
        <taxon>Phyllobacteriaceae</taxon>
        <taxon>Nitratireductor</taxon>
    </lineage>
</organism>
<feature type="domain" description="TRAP C4-dicarboxylate transport system permease DctM subunit" evidence="8">
    <location>
        <begin position="16"/>
        <end position="433"/>
    </location>
</feature>
<name>A0A084UDW6_9HYPH</name>
<evidence type="ECO:0000256" key="5">
    <source>
        <dbReference type="ARBA" id="ARBA00022989"/>
    </source>
</evidence>
<dbReference type="PANTHER" id="PTHR33362">
    <property type="entry name" value="SIALIC ACID TRAP TRANSPORTER PERMEASE PROTEIN SIAT-RELATED"/>
    <property type="match status" value="1"/>
</dbReference>
<evidence type="ECO:0000256" key="1">
    <source>
        <dbReference type="ARBA" id="ARBA00004429"/>
    </source>
</evidence>
<evidence type="ECO:0000256" key="6">
    <source>
        <dbReference type="ARBA" id="ARBA00023136"/>
    </source>
</evidence>